<protein>
    <submittedName>
        <fullName evidence="2">Uncharacterized protein</fullName>
    </submittedName>
</protein>
<proteinExistence type="predicted"/>
<dbReference type="GO" id="GO:0000724">
    <property type="term" value="P:double-strand break repair via homologous recombination"/>
    <property type="evidence" value="ECO:0007669"/>
    <property type="project" value="TreeGrafter"/>
</dbReference>
<dbReference type="Proteomes" id="UP000007797">
    <property type="component" value="Unassembled WGS sequence"/>
</dbReference>
<dbReference type="GeneID" id="14876838"/>
<name>F4PHP6_CACFS</name>
<dbReference type="GO" id="GO:0097196">
    <property type="term" value="C:Shu complex"/>
    <property type="evidence" value="ECO:0007669"/>
    <property type="project" value="TreeGrafter"/>
</dbReference>
<evidence type="ECO:0000313" key="2">
    <source>
        <dbReference type="EMBL" id="EGG25230.1"/>
    </source>
</evidence>
<feature type="compositionally biased region" description="Low complexity" evidence="1">
    <location>
        <begin position="33"/>
        <end position="44"/>
    </location>
</feature>
<feature type="region of interest" description="Disordered" evidence="1">
    <location>
        <begin position="1"/>
        <end position="72"/>
    </location>
</feature>
<dbReference type="EMBL" id="GL883006">
    <property type="protein sequence ID" value="EGG25230.1"/>
    <property type="molecule type" value="Genomic_DNA"/>
</dbReference>
<accession>F4PHP6</accession>
<dbReference type="GO" id="GO:0003697">
    <property type="term" value="F:single-stranded DNA binding"/>
    <property type="evidence" value="ECO:0007669"/>
    <property type="project" value="TreeGrafter"/>
</dbReference>
<sequence length="370" mass="42899">MISSTSKKFNEDAIFEDDDDDGDTVMFASTLPNNNNNNNDNIANESSSTPNITSDVTTSDPTTTTTNTSTNTIVYGPPKIELQRFFGYNQFDIRAKEQNDKRYQNISSTLTLYSEITYIIAPQKALKSSLLFQYGYSFAREDKFVLYCCNKKRFEESAPFGVPSHLSIDNNDVAFKNIKIKTFEDDSNMDLRHYFMDFPSYDILPDLILIDDFTFCFNSGSNLFTDYAKTLAYIKDTLSFINHKRQLEKKQSPCFVIITDSTYNDKFHYALPRWVNLILTIDDTEQLIFQQQQLLQQQQPTFQQQQQQILLHLQNLKERNLILKVPDRGISFGPGILENNRELFLRSTRFITINDMIVLNNFGNRDLTWP</sequence>
<dbReference type="PANTHER" id="PTHR28653">
    <property type="match status" value="1"/>
</dbReference>
<dbReference type="RefSeq" id="XP_004363081.1">
    <property type="nucleotide sequence ID" value="XM_004363024.1"/>
</dbReference>
<feature type="compositionally biased region" description="Acidic residues" evidence="1">
    <location>
        <begin position="13"/>
        <end position="23"/>
    </location>
</feature>
<gene>
    <name evidence="2" type="ORF">DFA_03478</name>
</gene>
<reference evidence="3" key="1">
    <citation type="journal article" date="2011" name="Genome Res.">
        <title>Phylogeny-wide analysis of social amoeba genomes highlights ancient origins for complex intercellular communication.</title>
        <authorList>
            <person name="Heidel A.J."/>
            <person name="Lawal H.M."/>
            <person name="Felder M."/>
            <person name="Schilde C."/>
            <person name="Helps N.R."/>
            <person name="Tunggal B."/>
            <person name="Rivero F."/>
            <person name="John U."/>
            <person name="Schleicher M."/>
            <person name="Eichinger L."/>
            <person name="Platzer M."/>
            <person name="Noegel A.A."/>
            <person name="Schaap P."/>
            <person name="Gloeckner G."/>
        </authorList>
    </citation>
    <scope>NUCLEOTIDE SEQUENCE [LARGE SCALE GENOMIC DNA]</scope>
    <source>
        <strain evidence="3">SH3</strain>
    </source>
</reference>
<evidence type="ECO:0000256" key="1">
    <source>
        <dbReference type="SAM" id="MobiDB-lite"/>
    </source>
</evidence>
<organism evidence="2 3">
    <name type="scientific">Cavenderia fasciculata</name>
    <name type="common">Slime mold</name>
    <name type="synonym">Dictyostelium fasciculatum</name>
    <dbReference type="NCBI Taxonomy" id="261658"/>
    <lineage>
        <taxon>Eukaryota</taxon>
        <taxon>Amoebozoa</taxon>
        <taxon>Evosea</taxon>
        <taxon>Eumycetozoa</taxon>
        <taxon>Dictyostelia</taxon>
        <taxon>Acytosteliales</taxon>
        <taxon>Cavenderiaceae</taxon>
        <taxon>Cavenderia</taxon>
    </lineage>
</organism>
<keyword evidence="3" id="KW-1185">Reference proteome</keyword>
<feature type="compositionally biased region" description="Low complexity" evidence="1">
    <location>
        <begin position="52"/>
        <end position="72"/>
    </location>
</feature>
<dbReference type="KEGG" id="dfa:DFA_03478"/>
<dbReference type="AlphaFoldDB" id="F4PHP6"/>
<dbReference type="PANTHER" id="PTHR28653:SF1">
    <property type="entry name" value="ATPASE SWSAP1"/>
    <property type="match status" value="1"/>
</dbReference>
<evidence type="ECO:0000313" key="3">
    <source>
        <dbReference type="Proteomes" id="UP000007797"/>
    </source>
</evidence>
<dbReference type="OrthoDB" id="67296at2759"/>